<dbReference type="Proteomes" id="UP000288293">
    <property type="component" value="Unassembled WGS sequence"/>
</dbReference>
<proteinExistence type="inferred from homology"/>
<dbReference type="PANTHER" id="PTHR21198">
    <property type="entry name" value="GLUTAMATE RACEMASE"/>
    <property type="match status" value="1"/>
</dbReference>
<keyword evidence="9" id="KW-1185">Reference proteome</keyword>
<dbReference type="GO" id="GO:0008881">
    <property type="term" value="F:glutamate racemase activity"/>
    <property type="evidence" value="ECO:0007669"/>
    <property type="project" value="UniProtKB-UniRule"/>
</dbReference>
<accession>A0A432WAC6</accession>
<evidence type="ECO:0000313" key="9">
    <source>
        <dbReference type="Proteomes" id="UP000288293"/>
    </source>
</evidence>
<dbReference type="EMBL" id="PIPL01000001">
    <property type="protein sequence ID" value="RUO27103.1"/>
    <property type="molecule type" value="Genomic_DNA"/>
</dbReference>
<evidence type="ECO:0000256" key="2">
    <source>
        <dbReference type="ARBA" id="ARBA00013090"/>
    </source>
</evidence>
<feature type="active site" description="Proton donor/acceptor" evidence="7">
    <location>
        <position position="180"/>
    </location>
</feature>
<name>A0A432WAC6_9GAMM</name>
<dbReference type="Pfam" id="PF01177">
    <property type="entry name" value="Asp_Glu_race"/>
    <property type="match status" value="1"/>
</dbReference>
<dbReference type="GO" id="GO:0009252">
    <property type="term" value="P:peptidoglycan biosynthetic process"/>
    <property type="evidence" value="ECO:0007669"/>
    <property type="project" value="UniProtKB-UniRule"/>
</dbReference>
<evidence type="ECO:0000256" key="1">
    <source>
        <dbReference type="ARBA" id="ARBA00001602"/>
    </source>
</evidence>
<sequence length="250" mass="27478">MSIAFFDSGIGGLTVLGSAARLCPQRNYLYYADTDFVPYGSKPRQLVRQRVIQAADFLVEKNIEALVVACNTATAVAIEDLRQRYSFPVIGMEPAIKPAIARNNGGKVLVMATSLTLQESKLSELLSSLDSEQQVERLAMDELVSFAESFDFDSAAVKHYIQERLSGLHLAEYESLVLGCTHFIYFKSCIAKLFARPVNIIDGNEGTVRHLFNSVPPAISGPTGLISFYSSGKEDDAERVAQLTPLLSFR</sequence>
<feature type="active site" description="Proton donor/acceptor" evidence="7">
    <location>
        <position position="70"/>
    </location>
</feature>
<reference evidence="8 9" key="1">
    <citation type="journal article" date="2011" name="Front. Microbiol.">
        <title>Genomic signatures of strain selection and enhancement in Bacillus atrophaeus var. globigii, a historical biowarfare simulant.</title>
        <authorList>
            <person name="Gibbons H.S."/>
            <person name="Broomall S.M."/>
            <person name="McNew L.A."/>
            <person name="Daligault H."/>
            <person name="Chapman C."/>
            <person name="Bruce D."/>
            <person name="Karavis M."/>
            <person name="Krepps M."/>
            <person name="McGregor P.A."/>
            <person name="Hong C."/>
            <person name="Park K.H."/>
            <person name="Akmal A."/>
            <person name="Feldman A."/>
            <person name="Lin J.S."/>
            <person name="Chang W.E."/>
            <person name="Higgs B.W."/>
            <person name="Demirev P."/>
            <person name="Lindquist J."/>
            <person name="Liem A."/>
            <person name="Fochler E."/>
            <person name="Read T.D."/>
            <person name="Tapia R."/>
            <person name="Johnson S."/>
            <person name="Bishop-Lilly K.A."/>
            <person name="Detter C."/>
            <person name="Han C."/>
            <person name="Sozhamannan S."/>
            <person name="Rosenzweig C.N."/>
            <person name="Skowronski E.W."/>
        </authorList>
    </citation>
    <scope>NUCLEOTIDE SEQUENCE [LARGE SCALE GENOMIC DNA]</scope>
    <source>
        <strain evidence="8 9">MLST1</strain>
    </source>
</reference>
<dbReference type="HAMAP" id="MF_00258">
    <property type="entry name" value="Glu_racemase"/>
    <property type="match status" value="1"/>
</dbReference>
<dbReference type="GO" id="GO:0008360">
    <property type="term" value="P:regulation of cell shape"/>
    <property type="evidence" value="ECO:0007669"/>
    <property type="project" value="UniProtKB-KW"/>
</dbReference>
<protein>
    <recommendedName>
        <fullName evidence="2 7">Glutamate racemase</fullName>
        <ecNumber evidence="2 7">5.1.1.3</ecNumber>
    </recommendedName>
</protein>
<dbReference type="GO" id="GO:0071555">
    <property type="term" value="P:cell wall organization"/>
    <property type="evidence" value="ECO:0007669"/>
    <property type="project" value="UniProtKB-KW"/>
</dbReference>
<feature type="binding site" evidence="7">
    <location>
        <begin position="181"/>
        <end position="182"/>
    </location>
    <ligand>
        <name>substrate</name>
    </ligand>
</feature>
<dbReference type="OrthoDB" id="9801055at2"/>
<feature type="binding site" evidence="7">
    <location>
        <begin position="39"/>
        <end position="40"/>
    </location>
    <ligand>
        <name>substrate</name>
    </ligand>
</feature>
<dbReference type="InterPro" id="IPR001920">
    <property type="entry name" value="Asp/Glu_race"/>
</dbReference>
<gene>
    <name evidence="7 8" type="primary">murI</name>
    <name evidence="8" type="ORF">CWE09_04215</name>
</gene>
<organism evidence="8 9">
    <name type="scientific">Aliidiomarina minuta</name>
    <dbReference type="NCBI Taxonomy" id="880057"/>
    <lineage>
        <taxon>Bacteria</taxon>
        <taxon>Pseudomonadati</taxon>
        <taxon>Pseudomonadota</taxon>
        <taxon>Gammaproteobacteria</taxon>
        <taxon>Alteromonadales</taxon>
        <taxon>Idiomarinaceae</taxon>
        <taxon>Aliidiomarina</taxon>
    </lineage>
</organism>
<comment type="pathway">
    <text evidence="7">Cell wall biogenesis; peptidoglycan biosynthesis.</text>
</comment>
<comment type="catalytic activity">
    <reaction evidence="1 7">
        <text>L-glutamate = D-glutamate</text>
        <dbReference type="Rhea" id="RHEA:12813"/>
        <dbReference type="ChEBI" id="CHEBI:29985"/>
        <dbReference type="ChEBI" id="CHEBI:29986"/>
        <dbReference type="EC" id="5.1.1.3"/>
    </reaction>
</comment>
<dbReference type="UniPathway" id="UPA00219"/>
<keyword evidence="3 7" id="KW-0133">Cell shape</keyword>
<dbReference type="InterPro" id="IPR004391">
    <property type="entry name" value="Glu_race"/>
</dbReference>
<dbReference type="PANTHER" id="PTHR21198:SF3">
    <property type="entry name" value="GLUTAMATE RACEMASE"/>
    <property type="match status" value="1"/>
</dbReference>
<evidence type="ECO:0000256" key="5">
    <source>
        <dbReference type="ARBA" id="ARBA00023235"/>
    </source>
</evidence>
<evidence type="ECO:0000256" key="4">
    <source>
        <dbReference type="ARBA" id="ARBA00022984"/>
    </source>
</evidence>
<feature type="binding site" evidence="7">
    <location>
        <begin position="71"/>
        <end position="72"/>
    </location>
    <ligand>
        <name>substrate</name>
    </ligand>
</feature>
<dbReference type="PROSITE" id="PS00923">
    <property type="entry name" value="ASP_GLU_RACEMASE_1"/>
    <property type="match status" value="1"/>
</dbReference>
<keyword evidence="6 7" id="KW-0961">Cell wall biogenesis/degradation</keyword>
<dbReference type="SUPFAM" id="SSF53681">
    <property type="entry name" value="Aspartate/glutamate racemase"/>
    <property type="match status" value="2"/>
</dbReference>
<dbReference type="NCBIfam" id="TIGR00067">
    <property type="entry name" value="glut_race"/>
    <property type="match status" value="1"/>
</dbReference>
<keyword evidence="4 7" id="KW-0573">Peptidoglycan synthesis</keyword>
<dbReference type="InterPro" id="IPR015942">
    <property type="entry name" value="Asp/Glu/hydantoin_racemase"/>
</dbReference>
<dbReference type="InterPro" id="IPR018187">
    <property type="entry name" value="Asp/Glu_racemase_AS_1"/>
</dbReference>
<comment type="caution">
    <text evidence="8">The sequence shown here is derived from an EMBL/GenBank/DDBJ whole genome shotgun (WGS) entry which is preliminary data.</text>
</comment>
<dbReference type="EC" id="5.1.1.3" evidence="2 7"/>
<dbReference type="Gene3D" id="3.40.50.1860">
    <property type="match status" value="2"/>
</dbReference>
<comment type="function">
    <text evidence="7">Provides the (R)-glutamate required for cell wall biosynthesis.</text>
</comment>
<evidence type="ECO:0000256" key="6">
    <source>
        <dbReference type="ARBA" id="ARBA00023316"/>
    </source>
</evidence>
<comment type="similarity">
    <text evidence="7">Belongs to the aspartate/glutamate racemases family.</text>
</comment>
<evidence type="ECO:0000256" key="7">
    <source>
        <dbReference type="HAMAP-Rule" id="MF_00258"/>
    </source>
</evidence>
<evidence type="ECO:0000256" key="3">
    <source>
        <dbReference type="ARBA" id="ARBA00022960"/>
    </source>
</evidence>
<evidence type="ECO:0000313" key="8">
    <source>
        <dbReference type="EMBL" id="RUO27103.1"/>
    </source>
</evidence>
<feature type="binding site" evidence="7">
    <location>
        <begin position="7"/>
        <end position="8"/>
    </location>
    <ligand>
        <name>substrate</name>
    </ligand>
</feature>
<dbReference type="AlphaFoldDB" id="A0A432WAC6"/>
<keyword evidence="5 7" id="KW-0413">Isomerase</keyword>